<dbReference type="Pfam" id="PF01148">
    <property type="entry name" value="CTP_transf_1"/>
    <property type="match status" value="1"/>
</dbReference>
<evidence type="ECO:0000256" key="1">
    <source>
        <dbReference type="ARBA" id="ARBA00001698"/>
    </source>
</evidence>
<feature type="transmembrane region" description="Helical" evidence="19">
    <location>
        <begin position="15"/>
        <end position="33"/>
    </location>
</feature>
<keyword evidence="13 19" id="KW-0472">Membrane</keyword>
<proteinExistence type="inferred from homology"/>
<keyword evidence="10 20" id="KW-0548">Nucleotidyltransferase</keyword>
<evidence type="ECO:0000256" key="3">
    <source>
        <dbReference type="ARBA" id="ARBA00005119"/>
    </source>
</evidence>
<evidence type="ECO:0000256" key="13">
    <source>
        <dbReference type="ARBA" id="ARBA00023136"/>
    </source>
</evidence>
<dbReference type="OrthoDB" id="10260889at2759"/>
<keyword evidence="9 19" id="KW-0812">Transmembrane</keyword>
<organism evidence="20 21">
    <name type="scientific">Ectocarpus siliculosus</name>
    <name type="common">Brown alga</name>
    <name type="synonym">Conferva siliculosa</name>
    <dbReference type="NCBI Taxonomy" id="2880"/>
    <lineage>
        <taxon>Eukaryota</taxon>
        <taxon>Sar</taxon>
        <taxon>Stramenopiles</taxon>
        <taxon>Ochrophyta</taxon>
        <taxon>PX clade</taxon>
        <taxon>Phaeophyceae</taxon>
        <taxon>Ectocarpales</taxon>
        <taxon>Ectocarpaceae</taxon>
        <taxon>Ectocarpus</taxon>
    </lineage>
</organism>
<evidence type="ECO:0000313" key="20">
    <source>
        <dbReference type="EMBL" id="CBJ31820.1"/>
    </source>
</evidence>
<dbReference type="GO" id="GO:0016024">
    <property type="term" value="P:CDP-diacylglycerol biosynthetic process"/>
    <property type="evidence" value="ECO:0007669"/>
    <property type="project" value="UniProtKB-UniPathway"/>
</dbReference>
<name>D7FV14_ECTSI</name>
<comment type="similarity">
    <text evidence="5">Belongs to the CDS family.</text>
</comment>
<evidence type="ECO:0000256" key="11">
    <source>
        <dbReference type="ARBA" id="ARBA00022989"/>
    </source>
</evidence>
<dbReference type="EMBL" id="FN649760">
    <property type="protein sequence ID" value="CBJ31820.1"/>
    <property type="molecule type" value="Genomic_DNA"/>
</dbReference>
<evidence type="ECO:0000256" key="18">
    <source>
        <dbReference type="ARBA" id="ARBA00033406"/>
    </source>
</evidence>
<evidence type="ECO:0000256" key="16">
    <source>
        <dbReference type="ARBA" id="ARBA00029893"/>
    </source>
</evidence>
<dbReference type="PANTHER" id="PTHR13773:SF8">
    <property type="entry name" value="PHOSPHATIDATE CYTIDYLYLTRANSFERASE, PHOTORECEPTOR-SPECIFIC"/>
    <property type="match status" value="1"/>
</dbReference>
<keyword evidence="14" id="KW-0594">Phospholipid biosynthesis</keyword>
<evidence type="ECO:0000256" key="10">
    <source>
        <dbReference type="ARBA" id="ARBA00022695"/>
    </source>
</evidence>
<feature type="transmembrane region" description="Helical" evidence="19">
    <location>
        <begin position="112"/>
        <end position="137"/>
    </location>
</feature>
<evidence type="ECO:0000256" key="12">
    <source>
        <dbReference type="ARBA" id="ARBA00023098"/>
    </source>
</evidence>
<dbReference type="GO" id="GO:0004605">
    <property type="term" value="F:phosphatidate cytidylyltransferase activity"/>
    <property type="evidence" value="ECO:0007669"/>
    <property type="project" value="UniProtKB-EC"/>
</dbReference>
<feature type="transmembrane region" description="Helical" evidence="19">
    <location>
        <begin position="158"/>
        <end position="177"/>
    </location>
</feature>
<evidence type="ECO:0000256" key="5">
    <source>
        <dbReference type="ARBA" id="ARBA00010185"/>
    </source>
</evidence>
<feature type="transmembrane region" description="Helical" evidence="19">
    <location>
        <begin position="53"/>
        <end position="76"/>
    </location>
</feature>
<dbReference type="UniPathway" id="UPA00557">
    <property type="reaction ID" value="UER00614"/>
</dbReference>
<evidence type="ECO:0000256" key="17">
    <source>
        <dbReference type="ARBA" id="ARBA00032396"/>
    </source>
</evidence>
<accession>D7FV14</accession>
<evidence type="ECO:0000256" key="14">
    <source>
        <dbReference type="ARBA" id="ARBA00023209"/>
    </source>
</evidence>
<sequence>MVSVRYSAAKERDMPLFRTLQWSWFVVAIFYTYGDFLHEFVLKHRALLWLSHITMFNAWLSFTAYCCVFVVSVLTLKKGLYKYQVGQLTWTIVTICMIVAQVKFVAHNIFNGIFWFFFPASLVICNDITAYFCGITAGRKLIKKPFLKISPNKTWEGFMGAFFFTCLFAFYFSAFLAKFEWFTCPVQDLNFRPKPIHCNPDAVFLPAEFVVPESVRWFMEAFLFFRLPVASLSVTLAPIQLHALLMAGFTSVIAPFGGYWASAIKRAYGIKDFDSIIPGHGGVTDRMDCQFITALFVSVHYNTFIRPNITTVEGLLAAATMLSHSEQMELLDELKHMMNST</sequence>
<evidence type="ECO:0000256" key="15">
    <source>
        <dbReference type="ARBA" id="ARBA00023264"/>
    </source>
</evidence>
<keyword evidence="12" id="KW-0443">Lipid metabolism</keyword>
<gene>
    <name evidence="20" type="ORF">Esi_0286_0006</name>
</gene>
<evidence type="ECO:0000256" key="7">
    <source>
        <dbReference type="ARBA" id="ARBA00022516"/>
    </source>
</evidence>
<feature type="transmembrane region" description="Helical" evidence="19">
    <location>
        <begin position="239"/>
        <end position="261"/>
    </location>
</feature>
<keyword evidence="11 19" id="KW-1133">Transmembrane helix</keyword>
<comment type="subcellular location">
    <subcellularLocation>
        <location evidence="2">Membrane</location>
        <topology evidence="2">Multi-pass membrane protein</topology>
    </subcellularLocation>
</comment>
<comment type="pathway">
    <text evidence="3">Phospholipid metabolism; CDP-diacylglycerol biosynthesis; CDP-diacylglycerol from sn-glycerol 3-phosphate: step 3/3.</text>
</comment>
<dbReference type="eggNOG" id="KOG1440">
    <property type="taxonomic scope" value="Eukaryota"/>
</dbReference>
<dbReference type="InterPro" id="IPR016720">
    <property type="entry name" value="PC_Trfase_euk"/>
</dbReference>
<keyword evidence="15" id="KW-1208">Phospholipid metabolism</keyword>
<comment type="catalytic activity">
    <reaction evidence="1">
        <text>a 1,2-diacyl-sn-glycero-3-phosphate + CTP + H(+) = a CDP-1,2-diacyl-sn-glycerol + diphosphate</text>
        <dbReference type="Rhea" id="RHEA:16229"/>
        <dbReference type="ChEBI" id="CHEBI:15378"/>
        <dbReference type="ChEBI" id="CHEBI:33019"/>
        <dbReference type="ChEBI" id="CHEBI:37563"/>
        <dbReference type="ChEBI" id="CHEBI:58332"/>
        <dbReference type="ChEBI" id="CHEBI:58608"/>
        <dbReference type="EC" id="2.7.7.41"/>
    </reaction>
</comment>
<evidence type="ECO:0000256" key="9">
    <source>
        <dbReference type="ARBA" id="ARBA00022692"/>
    </source>
</evidence>
<evidence type="ECO:0000256" key="19">
    <source>
        <dbReference type="SAM" id="Phobius"/>
    </source>
</evidence>
<keyword evidence="8 20" id="KW-0808">Transferase</keyword>
<dbReference type="EC" id="2.7.7.41" evidence="6"/>
<evidence type="ECO:0000313" key="21">
    <source>
        <dbReference type="Proteomes" id="UP000002630"/>
    </source>
</evidence>
<dbReference type="AlphaFoldDB" id="D7FV14"/>
<evidence type="ECO:0000256" key="2">
    <source>
        <dbReference type="ARBA" id="ARBA00004141"/>
    </source>
</evidence>
<dbReference type="GO" id="GO:0005789">
    <property type="term" value="C:endoplasmic reticulum membrane"/>
    <property type="evidence" value="ECO:0007669"/>
    <property type="project" value="TreeGrafter"/>
</dbReference>
<dbReference type="STRING" id="2880.D7FV14"/>
<keyword evidence="21" id="KW-1185">Reference proteome</keyword>
<dbReference type="Proteomes" id="UP000002630">
    <property type="component" value="Unassembled WGS sequence"/>
</dbReference>
<keyword evidence="7" id="KW-0444">Lipid biosynthesis</keyword>
<feature type="transmembrane region" description="Helical" evidence="19">
    <location>
        <begin position="88"/>
        <end position="106"/>
    </location>
</feature>
<evidence type="ECO:0000256" key="4">
    <source>
        <dbReference type="ARBA" id="ARBA00005189"/>
    </source>
</evidence>
<evidence type="ECO:0000256" key="6">
    <source>
        <dbReference type="ARBA" id="ARBA00012487"/>
    </source>
</evidence>
<protein>
    <recommendedName>
        <fullName evidence="6">phosphatidate cytidylyltransferase</fullName>
        <ecNumber evidence="6">2.7.7.41</ecNumber>
    </recommendedName>
    <alternativeName>
        <fullName evidence="16">CDP-diacylglycerol synthase</fullName>
    </alternativeName>
    <alternativeName>
        <fullName evidence="17">CDP-diglyceride pyrophosphorylase</fullName>
    </alternativeName>
    <alternativeName>
        <fullName evidence="18">CDP-diglyceride synthase</fullName>
    </alternativeName>
</protein>
<comment type="pathway">
    <text evidence="4">Lipid metabolism.</text>
</comment>
<evidence type="ECO:0000256" key="8">
    <source>
        <dbReference type="ARBA" id="ARBA00022679"/>
    </source>
</evidence>
<dbReference type="PANTHER" id="PTHR13773">
    <property type="entry name" value="PHOSPHATIDATE CYTIDYLYLTRANSFERASE"/>
    <property type="match status" value="1"/>
</dbReference>
<dbReference type="InParanoid" id="D7FV14"/>
<reference evidence="20 21" key="1">
    <citation type="journal article" date="2010" name="Nature">
        <title>The Ectocarpus genome and the independent evolution of multicellularity in brown algae.</title>
        <authorList>
            <person name="Cock J.M."/>
            <person name="Sterck L."/>
            <person name="Rouze P."/>
            <person name="Scornet D."/>
            <person name="Allen A.E."/>
            <person name="Amoutzias G."/>
            <person name="Anthouard V."/>
            <person name="Artiguenave F."/>
            <person name="Aury J.M."/>
            <person name="Badger J.H."/>
            <person name="Beszteri B."/>
            <person name="Billiau K."/>
            <person name="Bonnet E."/>
            <person name="Bothwell J.H."/>
            <person name="Bowler C."/>
            <person name="Boyen C."/>
            <person name="Brownlee C."/>
            <person name="Carrano C.J."/>
            <person name="Charrier B."/>
            <person name="Cho G.Y."/>
            <person name="Coelho S.M."/>
            <person name="Collen J."/>
            <person name="Corre E."/>
            <person name="Da Silva C."/>
            <person name="Delage L."/>
            <person name="Delaroque N."/>
            <person name="Dittami S.M."/>
            <person name="Doulbeau S."/>
            <person name="Elias M."/>
            <person name="Farnham G."/>
            <person name="Gachon C.M."/>
            <person name="Gschloessl B."/>
            <person name="Heesch S."/>
            <person name="Jabbari K."/>
            <person name="Jubin C."/>
            <person name="Kawai H."/>
            <person name="Kimura K."/>
            <person name="Kloareg B."/>
            <person name="Kupper F.C."/>
            <person name="Lang D."/>
            <person name="Le Bail A."/>
            <person name="Leblanc C."/>
            <person name="Lerouge P."/>
            <person name="Lohr M."/>
            <person name="Lopez P.J."/>
            <person name="Martens C."/>
            <person name="Maumus F."/>
            <person name="Michel G."/>
            <person name="Miranda-Saavedra D."/>
            <person name="Morales J."/>
            <person name="Moreau H."/>
            <person name="Motomura T."/>
            <person name="Nagasato C."/>
            <person name="Napoli C.A."/>
            <person name="Nelson D.R."/>
            <person name="Nyvall-Collen P."/>
            <person name="Peters A.F."/>
            <person name="Pommier C."/>
            <person name="Potin P."/>
            <person name="Poulain J."/>
            <person name="Quesneville H."/>
            <person name="Read B."/>
            <person name="Rensing S.A."/>
            <person name="Ritter A."/>
            <person name="Rousvoal S."/>
            <person name="Samanta M."/>
            <person name="Samson G."/>
            <person name="Schroeder D.C."/>
            <person name="Segurens B."/>
            <person name="Strittmatter M."/>
            <person name="Tonon T."/>
            <person name="Tregear J.W."/>
            <person name="Valentin K."/>
            <person name="von Dassow P."/>
            <person name="Yamagishi T."/>
            <person name="Van de Peer Y."/>
            <person name="Wincker P."/>
        </authorList>
    </citation>
    <scope>NUCLEOTIDE SEQUENCE [LARGE SCALE GENOMIC DNA]</scope>
    <source>
        <strain evidence="21">Ec32 / CCAP1310/4</strain>
    </source>
</reference>